<dbReference type="EMBL" id="LGCK01000007">
    <property type="protein sequence ID" value="KPL72481.1"/>
    <property type="molecule type" value="Genomic_DNA"/>
</dbReference>
<evidence type="ECO:0000256" key="2">
    <source>
        <dbReference type="ARBA" id="ARBA00022747"/>
    </source>
</evidence>
<dbReference type="PANTHER" id="PTHR30408:SF12">
    <property type="entry name" value="TYPE I RESTRICTION ENZYME MJAVIII SPECIFICITY SUBUNIT"/>
    <property type="match status" value="1"/>
</dbReference>
<organism evidence="5 6">
    <name type="scientific">Leptolinea tardivitalis</name>
    <dbReference type="NCBI Taxonomy" id="229920"/>
    <lineage>
        <taxon>Bacteria</taxon>
        <taxon>Bacillati</taxon>
        <taxon>Chloroflexota</taxon>
        <taxon>Anaerolineae</taxon>
        <taxon>Anaerolineales</taxon>
        <taxon>Anaerolineaceae</taxon>
        <taxon>Leptolinea</taxon>
    </lineage>
</organism>
<comment type="similarity">
    <text evidence="1">Belongs to the type-I restriction system S methylase family.</text>
</comment>
<dbReference type="InterPro" id="IPR044946">
    <property type="entry name" value="Restrct_endonuc_typeI_TRD_sf"/>
</dbReference>
<keyword evidence="3" id="KW-0238">DNA-binding</keyword>
<keyword evidence="2" id="KW-0680">Restriction system</keyword>
<feature type="domain" description="Type I restriction modification DNA specificity" evidence="4">
    <location>
        <begin position="236"/>
        <end position="420"/>
    </location>
</feature>
<comment type="caution">
    <text evidence="5">The sequence shown here is derived from an EMBL/GenBank/DDBJ whole genome shotgun (WGS) entry which is preliminary data.</text>
</comment>
<dbReference type="AlphaFoldDB" id="A0A0P6XB72"/>
<evidence type="ECO:0000259" key="4">
    <source>
        <dbReference type="Pfam" id="PF01420"/>
    </source>
</evidence>
<dbReference type="REBASE" id="132860">
    <property type="entry name" value="S.LtaYMTK2ORF4930P"/>
</dbReference>
<keyword evidence="6" id="KW-1185">Reference proteome</keyword>
<dbReference type="Gene3D" id="3.90.220.20">
    <property type="entry name" value="DNA methylase specificity domains"/>
    <property type="match status" value="2"/>
</dbReference>
<accession>A0A0P6XB72</accession>
<dbReference type="SUPFAM" id="SSF116734">
    <property type="entry name" value="DNA methylase specificity domain"/>
    <property type="match status" value="2"/>
</dbReference>
<dbReference type="PATRIC" id="fig|229920.5.peg.950"/>
<feature type="domain" description="Type I restriction modification DNA specificity" evidence="4">
    <location>
        <begin position="22"/>
        <end position="192"/>
    </location>
</feature>
<dbReference type="STRING" id="229920.ADM99_04920"/>
<evidence type="ECO:0000256" key="1">
    <source>
        <dbReference type="ARBA" id="ARBA00010923"/>
    </source>
</evidence>
<proteinExistence type="inferred from homology"/>
<reference evidence="5 6" key="1">
    <citation type="submission" date="2015-07" db="EMBL/GenBank/DDBJ databases">
        <title>Genome sequence of Leptolinea tardivitalis DSM 16556.</title>
        <authorList>
            <person name="Hemp J."/>
            <person name="Ward L.M."/>
            <person name="Pace L.A."/>
            <person name="Fischer W.W."/>
        </authorList>
    </citation>
    <scope>NUCLEOTIDE SEQUENCE [LARGE SCALE GENOMIC DNA]</scope>
    <source>
        <strain evidence="5 6">YMTK-2</strain>
    </source>
</reference>
<gene>
    <name evidence="5" type="ORF">ADM99_04920</name>
</gene>
<dbReference type="Pfam" id="PF01420">
    <property type="entry name" value="Methylase_S"/>
    <property type="match status" value="2"/>
</dbReference>
<dbReference type="InterPro" id="IPR000055">
    <property type="entry name" value="Restrct_endonuc_typeI_TRD"/>
</dbReference>
<dbReference type="OrthoDB" id="9811611at2"/>
<dbReference type="RefSeq" id="WP_062421485.1">
    <property type="nucleotide sequence ID" value="NZ_BBYA01000008.1"/>
</dbReference>
<protein>
    <recommendedName>
        <fullName evidence="4">Type I restriction modification DNA specificity domain-containing protein</fullName>
    </recommendedName>
</protein>
<evidence type="ECO:0000313" key="5">
    <source>
        <dbReference type="EMBL" id="KPL72481.1"/>
    </source>
</evidence>
<dbReference type="PANTHER" id="PTHR30408">
    <property type="entry name" value="TYPE-1 RESTRICTION ENZYME ECOKI SPECIFICITY PROTEIN"/>
    <property type="match status" value="1"/>
</dbReference>
<evidence type="ECO:0000256" key="3">
    <source>
        <dbReference type="ARBA" id="ARBA00023125"/>
    </source>
</evidence>
<sequence length="443" mass="50770">MKTLNGYVNYKDSGVEWLEKIPEHWEVKKLKFVTNINPEKLSENTSPDYLIRYLDISNVEEIDGIGENQELFFENAPSRARRIVKDGDTIISTVRTYLKAIAYFDNPPANQIVSTGFAVLRPQKNIYPKFLKWLILSPEFIERVVMHSQGVGYPAINPSELANFPIWIPPFSEQLAIANFLDRKTARIDAMIAKYNRLIELLNEKRLCLINQAVTKGLDASTEMKYSGKHWFGNMPKNWKISRLKNISKVILSSVDKHSHENEESVFLCNYVDVYKNDSIISELGFMKATASAEEIRKFTLKKNDVLITKDSESWKDIAISAFVPEDLDNVLCGYHLALVRPNSQCFDGRYLFYSFQARPINYQLEVEATGITRYGIDQNAIGNVFILCPPLNEQQNIGIFLDQKTAQIDSLKKGIIRMITKLQEYRTTLISETVTGKIDVRN</sequence>
<dbReference type="GO" id="GO:0003677">
    <property type="term" value="F:DNA binding"/>
    <property type="evidence" value="ECO:0007669"/>
    <property type="project" value="UniProtKB-KW"/>
</dbReference>
<dbReference type="GO" id="GO:0009307">
    <property type="term" value="P:DNA restriction-modification system"/>
    <property type="evidence" value="ECO:0007669"/>
    <property type="project" value="UniProtKB-KW"/>
</dbReference>
<evidence type="ECO:0000313" key="6">
    <source>
        <dbReference type="Proteomes" id="UP000050430"/>
    </source>
</evidence>
<dbReference type="Proteomes" id="UP000050430">
    <property type="component" value="Unassembled WGS sequence"/>
</dbReference>
<dbReference type="InterPro" id="IPR052021">
    <property type="entry name" value="Type-I_RS_S_subunit"/>
</dbReference>
<name>A0A0P6XB72_9CHLR</name>